<protein>
    <submittedName>
        <fullName evidence="1">Uncharacterized protein</fullName>
    </submittedName>
</protein>
<keyword evidence="2" id="KW-1185">Reference proteome</keyword>
<evidence type="ECO:0000313" key="2">
    <source>
        <dbReference type="Proteomes" id="UP000814140"/>
    </source>
</evidence>
<comment type="caution">
    <text evidence="1">The sequence shown here is derived from an EMBL/GenBank/DDBJ whole genome shotgun (WGS) entry which is preliminary data.</text>
</comment>
<evidence type="ECO:0000313" key="1">
    <source>
        <dbReference type="EMBL" id="KAI0055778.1"/>
    </source>
</evidence>
<organism evidence="1 2">
    <name type="scientific">Artomyces pyxidatus</name>
    <dbReference type="NCBI Taxonomy" id="48021"/>
    <lineage>
        <taxon>Eukaryota</taxon>
        <taxon>Fungi</taxon>
        <taxon>Dikarya</taxon>
        <taxon>Basidiomycota</taxon>
        <taxon>Agaricomycotina</taxon>
        <taxon>Agaricomycetes</taxon>
        <taxon>Russulales</taxon>
        <taxon>Auriscalpiaceae</taxon>
        <taxon>Artomyces</taxon>
    </lineage>
</organism>
<gene>
    <name evidence="1" type="ORF">BV25DRAFT_1722970</name>
</gene>
<proteinExistence type="predicted"/>
<dbReference type="Proteomes" id="UP000814140">
    <property type="component" value="Unassembled WGS sequence"/>
</dbReference>
<reference evidence="1" key="1">
    <citation type="submission" date="2021-03" db="EMBL/GenBank/DDBJ databases">
        <authorList>
            <consortium name="DOE Joint Genome Institute"/>
            <person name="Ahrendt S."/>
            <person name="Looney B.P."/>
            <person name="Miyauchi S."/>
            <person name="Morin E."/>
            <person name="Drula E."/>
            <person name="Courty P.E."/>
            <person name="Chicoki N."/>
            <person name="Fauchery L."/>
            <person name="Kohler A."/>
            <person name="Kuo A."/>
            <person name="Labutti K."/>
            <person name="Pangilinan J."/>
            <person name="Lipzen A."/>
            <person name="Riley R."/>
            <person name="Andreopoulos W."/>
            <person name="He G."/>
            <person name="Johnson J."/>
            <person name="Barry K.W."/>
            <person name="Grigoriev I.V."/>
            <person name="Nagy L."/>
            <person name="Hibbett D."/>
            <person name="Henrissat B."/>
            <person name="Matheny P.B."/>
            <person name="Labbe J."/>
            <person name="Martin F."/>
        </authorList>
    </citation>
    <scope>NUCLEOTIDE SEQUENCE</scope>
    <source>
        <strain evidence="1">HHB10654</strain>
    </source>
</reference>
<name>A0ACB8SIR9_9AGAM</name>
<reference evidence="1" key="2">
    <citation type="journal article" date="2022" name="New Phytol.">
        <title>Evolutionary transition to the ectomycorrhizal habit in the genomes of a hyperdiverse lineage of mushroom-forming fungi.</title>
        <authorList>
            <person name="Looney B."/>
            <person name="Miyauchi S."/>
            <person name="Morin E."/>
            <person name="Drula E."/>
            <person name="Courty P.E."/>
            <person name="Kohler A."/>
            <person name="Kuo A."/>
            <person name="LaButti K."/>
            <person name="Pangilinan J."/>
            <person name="Lipzen A."/>
            <person name="Riley R."/>
            <person name="Andreopoulos W."/>
            <person name="He G."/>
            <person name="Johnson J."/>
            <person name="Nolan M."/>
            <person name="Tritt A."/>
            <person name="Barry K.W."/>
            <person name="Grigoriev I.V."/>
            <person name="Nagy L.G."/>
            <person name="Hibbett D."/>
            <person name="Henrissat B."/>
            <person name="Matheny P.B."/>
            <person name="Labbe J."/>
            <person name="Martin F.M."/>
        </authorList>
    </citation>
    <scope>NUCLEOTIDE SEQUENCE</scope>
    <source>
        <strain evidence="1">HHB10654</strain>
    </source>
</reference>
<sequence length="459" mass="49895">MSDVQGTVNPFPPGDWLGYGINLIALKSPGIDAVKHAAQTTSRIIKLDTESQTVSSHGTSYQVPNNVDLAEDVGSSRTTFETFANGTEAIQALSANGTLADIALPVSGLDSNLGWIQRSFSVGRQYALHGYSLTLFDAKFESFSEWVDVDVLKQQLLQLPSFDASKKDTISAYRACFASLGSHVIVGTTYGAQFLLTVSAPNKDKDYTQHFEPDVQAAYHGIPSDGNFDETITSTPQFKAFVRESQASVQCVGGNPTALLKAVLTPSTTASTMYQHYLKWLKSTDRLPSVVSFQLKPLYNVLFFATDTDVAAKADDIQQAFEWLFTHKPLHLTTCRFSVTSDSGQVALLTPGAFFVHDPTKPLPQGARIDDTKLFFVQPRSDGSLPHETITIDCTIKNDGSPIDVTLSHGVDGTQRGNGTCSVRIYETTYTNDSPTDGSQNGLSFQGCPVDPEEKYELV</sequence>
<dbReference type="EMBL" id="MU277279">
    <property type="protein sequence ID" value="KAI0055778.1"/>
    <property type="molecule type" value="Genomic_DNA"/>
</dbReference>
<accession>A0ACB8SIR9</accession>